<feature type="compositionally biased region" description="Low complexity" evidence="5">
    <location>
        <begin position="438"/>
        <end position="469"/>
    </location>
</feature>
<evidence type="ECO:0000256" key="4">
    <source>
        <dbReference type="PROSITE-ProRule" id="PRU00175"/>
    </source>
</evidence>
<feature type="compositionally biased region" description="Low complexity" evidence="5">
    <location>
        <begin position="569"/>
        <end position="602"/>
    </location>
</feature>
<dbReference type="InterPro" id="IPR017907">
    <property type="entry name" value="Znf_RING_CS"/>
</dbReference>
<organism evidence="7 8">
    <name type="scientific">Dioscorea zingiberensis</name>
    <dbReference type="NCBI Taxonomy" id="325984"/>
    <lineage>
        <taxon>Eukaryota</taxon>
        <taxon>Viridiplantae</taxon>
        <taxon>Streptophyta</taxon>
        <taxon>Embryophyta</taxon>
        <taxon>Tracheophyta</taxon>
        <taxon>Spermatophyta</taxon>
        <taxon>Magnoliopsida</taxon>
        <taxon>Liliopsida</taxon>
        <taxon>Dioscoreales</taxon>
        <taxon>Dioscoreaceae</taxon>
        <taxon>Dioscorea</taxon>
    </lineage>
</organism>
<dbReference type="Proteomes" id="UP001085076">
    <property type="component" value="Miscellaneous, Linkage group lg03"/>
</dbReference>
<feature type="region of interest" description="Disordered" evidence="5">
    <location>
        <begin position="1025"/>
        <end position="1121"/>
    </location>
</feature>
<feature type="region of interest" description="Disordered" evidence="5">
    <location>
        <begin position="140"/>
        <end position="189"/>
    </location>
</feature>
<dbReference type="SUPFAM" id="SSF49599">
    <property type="entry name" value="TRAF domain-like"/>
    <property type="match status" value="1"/>
</dbReference>
<dbReference type="Gene3D" id="3.30.40.10">
    <property type="entry name" value="Zinc/RING finger domain, C3HC4 (zinc finger)"/>
    <property type="match status" value="1"/>
</dbReference>
<accession>A0A9D5CVD4</accession>
<name>A0A9D5CVD4_9LILI</name>
<feature type="compositionally biased region" description="Low complexity" evidence="5">
    <location>
        <begin position="411"/>
        <end position="431"/>
    </location>
</feature>
<feature type="compositionally biased region" description="Low complexity" evidence="5">
    <location>
        <begin position="161"/>
        <end position="178"/>
    </location>
</feature>
<feature type="compositionally biased region" description="Polar residues" evidence="5">
    <location>
        <begin position="144"/>
        <end position="160"/>
    </location>
</feature>
<feature type="compositionally biased region" description="Low complexity" evidence="5">
    <location>
        <begin position="305"/>
        <end position="359"/>
    </location>
</feature>
<evidence type="ECO:0000256" key="2">
    <source>
        <dbReference type="ARBA" id="ARBA00022771"/>
    </source>
</evidence>
<sequence length="1453" mass="159005">MGFDNECILNIQTLPGEYFCPVCRTLVYPNEALQAQCTHLYCKPCLAYVVATTHACPYDGYLVTESDSKPLIESNKSIVEAIGKVAVYCLYHRSGCQWQGTLTECIAHCTECSFGNSPVICNRCGTQIIHRQVQEHAQSCPGLQPQSQQVDNTQTQVSTGQTQIGTQDSSITSSTTTGMPVASSTPSAQMVAATSTKSVASASDSTPAASDQAAQTQATVIAQQQAVSQAPPADQWYQQQQMQYQQYYQQYPGYDPYQQQYQHYGQYQQHAQQYPQAYMQVPVQPVVQGQQQSLHNMQPQPQPQPQSQLLVQTQQPPLQPQPQGQAVQPQTQPPVQTAQPQPQQQQHYPQMQPHPQQPQHHSHIQLHVPAQQVLPQTQPQNHPPPYAQMPGQPQTHPHPHSLPPQFPTHPHPQLQQTLPPQSHPHSQMQHMQPPPQQPHMQQLPHPQPHLRPQGQPIPQSQPQQPAAQAVTGHQSYPQPYPFQPAHSGAPQQRPVHMHPQHPSVPHQPAQYPGQMQNQFPSQQTQMRPPPNSVPVQAQQPGMLPPQGSRGLAIPSLQPGQQFHHHVGPQPVSHQQILPQQQVQGQLHPTQQYQQGSPLPQQSVRSQAPILQQQIPTQSPFQQNVAAAQGVPSHQVQSRALRPTIINHGAPQQASQQIPSQNYLSEANLNLTRSSELQAGTTQHTQVAPSNSHGSLPPQPSALQSGADVNQNQVSAAKESSRLIASEMQGKSSPDTAAQLHKLDAGTEPKNSMGTESVLTKIPRNESDPVSILHEGKANADSNDNNQPNIDGKGVQESAHVAVAQSDNLDEQVVEHAPDKEVTDYRNDEKEISNLSTAQREILSNETGGGQSLPDLKGSLGSSQSKQGPVADVVPGIPPAGSFPGEEKHLRQPPAPDRIVPPHMSHPVAGQERFPEFPPSQMQQHGPLLGPSQMHLPLHNLPESRPPLGQGRQPYGPYSNEVSQTGHLDPGISNFSSTGALVQNHIPLPVNGPPAGVFGAAGGMMSNPPGLENPVGQPRHADVINGDHSKGPVGGTERFGSFPEERFRPFPEDRFRTSVQDPHRRVTNPGELEEDLKQFPKSTQLDSEGLPKFDGHYSSSRPVEGSRPLGGPFPPNSSGSTLLPREIREHRKPGGIIHDEWGRRPDSLGAIPGVGSHLMGSLPPLRSPGREYAGFEMRKFGFSKQSTDNFGKEPLNFSGRSNAFYMPSDSFGSSFSESRFPRPYAPGPSNFPGGSSDRPQHMRMFDQLPSRNLPGDRGNDLDGPGIRPSHFRHERGNEAFGGRDFPSNLRVGEPLGRSHHHLGEPGGFGGIHRDTRVGEPSFPGHFPPHMKESIGGGYLPVHMRSGEPGPARSYSMHGFPNETGRFGWVSTFDDIGSFEHSSKRNFGGMGWCRICRIDCGNVEGLDIHSQTREHQKMAMDIVLSIKQENSKKKKKALEDGTAIEGSSKSRKVKF</sequence>
<feature type="region of interest" description="Disordered" evidence="5">
    <location>
        <begin position="678"/>
        <end position="737"/>
    </location>
</feature>
<feature type="compositionally biased region" description="Pro residues" evidence="5">
    <location>
        <begin position="400"/>
        <end position="410"/>
    </location>
</feature>
<feature type="compositionally biased region" description="Low complexity" evidence="5">
    <location>
        <begin position="855"/>
        <end position="867"/>
    </location>
</feature>
<feature type="region of interest" description="Disordered" evidence="5">
    <location>
        <begin position="289"/>
        <end position="363"/>
    </location>
</feature>
<evidence type="ECO:0000256" key="1">
    <source>
        <dbReference type="ARBA" id="ARBA00022723"/>
    </source>
</evidence>
<evidence type="ECO:0000256" key="3">
    <source>
        <dbReference type="ARBA" id="ARBA00022833"/>
    </source>
</evidence>
<evidence type="ECO:0000259" key="6">
    <source>
        <dbReference type="PROSITE" id="PS50089"/>
    </source>
</evidence>
<comment type="caution">
    <text evidence="7">The sequence shown here is derived from an EMBL/GenBank/DDBJ whole genome shotgun (WGS) entry which is preliminary data.</text>
</comment>
<feature type="region of interest" description="Disordered" evidence="5">
    <location>
        <begin position="1427"/>
        <end position="1453"/>
    </location>
</feature>
<reference evidence="7" key="1">
    <citation type="submission" date="2021-03" db="EMBL/GenBank/DDBJ databases">
        <authorList>
            <person name="Li Z."/>
            <person name="Yang C."/>
        </authorList>
    </citation>
    <scope>NUCLEOTIDE SEQUENCE</scope>
    <source>
        <strain evidence="7">Dzin_1.0</strain>
        <tissue evidence="7">Leaf</tissue>
    </source>
</reference>
<feature type="compositionally biased region" description="Polar residues" evidence="5">
    <location>
        <begin position="700"/>
        <end position="714"/>
    </location>
</feature>
<gene>
    <name evidence="7" type="ORF">J5N97_015063</name>
</gene>
<feature type="domain" description="RING-type" evidence="6">
    <location>
        <begin position="20"/>
        <end position="59"/>
    </location>
</feature>
<evidence type="ECO:0000313" key="8">
    <source>
        <dbReference type="Proteomes" id="UP001085076"/>
    </source>
</evidence>
<dbReference type="PROSITE" id="PS00518">
    <property type="entry name" value="ZF_RING_1"/>
    <property type="match status" value="1"/>
</dbReference>
<evidence type="ECO:0000256" key="5">
    <source>
        <dbReference type="SAM" id="MobiDB-lite"/>
    </source>
</evidence>
<evidence type="ECO:0000313" key="7">
    <source>
        <dbReference type="EMBL" id="KAJ0979589.1"/>
    </source>
</evidence>
<dbReference type="CDD" id="cd16449">
    <property type="entry name" value="RING-HC"/>
    <property type="match status" value="1"/>
</dbReference>
<feature type="region of interest" description="Disordered" evidence="5">
    <location>
        <begin position="375"/>
        <end position="606"/>
    </location>
</feature>
<feature type="compositionally biased region" description="Polar residues" evidence="5">
    <location>
        <begin position="678"/>
        <end position="693"/>
    </location>
</feature>
<feature type="region of interest" description="Disordered" evidence="5">
    <location>
        <begin position="844"/>
        <end position="958"/>
    </location>
</feature>
<dbReference type="GO" id="GO:0008270">
    <property type="term" value="F:zinc ion binding"/>
    <property type="evidence" value="ECO:0007669"/>
    <property type="project" value="UniProtKB-KW"/>
</dbReference>
<dbReference type="InterPro" id="IPR001841">
    <property type="entry name" value="Znf_RING"/>
</dbReference>
<keyword evidence="8" id="KW-1185">Reference proteome</keyword>
<proteinExistence type="predicted"/>
<dbReference type="PROSITE" id="PS50089">
    <property type="entry name" value="ZF_RING_2"/>
    <property type="match status" value="1"/>
</dbReference>
<dbReference type="EMBL" id="JAGGNH010000003">
    <property type="protein sequence ID" value="KAJ0979589.1"/>
    <property type="molecule type" value="Genomic_DNA"/>
</dbReference>
<keyword evidence="2 4" id="KW-0863">Zinc-finger</keyword>
<keyword evidence="1" id="KW-0479">Metal-binding</keyword>
<keyword evidence="3" id="KW-0862">Zinc</keyword>
<reference evidence="7" key="2">
    <citation type="journal article" date="2022" name="Hortic Res">
        <title>The genome of Dioscorea zingiberensis sheds light on the biosynthesis, origin and evolution of the medicinally important diosgenin saponins.</title>
        <authorList>
            <person name="Li Y."/>
            <person name="Tan C."/>
            <person name="Li Z."/>
            <person name="Guo J."/>
            <person name="Li S."/>
            <person name="Chen X."/>
            <person name="Wang C."/>
            <person name="Dai X."/>
            <person name="Yang H."/>
            <person name="Song W."/>
            <person name="Hou L."/>
            <person name="Xu J."/>
            <person name="Tong Z."/>
            <person name="Xu A."/>
            <person name="Yuan X."/>
            <person name="Wang W."/>
            <person name="Yang Q."/>
            <person name="Chen L."/>
            <person name="Sun Z."/>
            <person name="Wang K."/>
            <person name="Pan B."/>
            <person name="Chen J."/>
            <person name="Bao Y."/>
            <person name="Liu F."/>
            <person name="Qi X."/>
            <person name="Gang D.R."/>
            <person name="Wen J."/>
            <person name="Li J."/>
        </authorList>
    </citation>
    <scope>NUCLEOTIDE SEQUENCE</scope>
    <source>
        <strain evidence="7">Dzin_1.0</strain>
    </source>
</reference>
<dbReference type="PANTHER" id="PTHR37393:SF1">
    <property type="entry name" value="AT-RICH INTERACTIVE DOMAIN-CONTAINING PROTEIN 1A-LIKE"/>
    <property type="match status" value="1"/>
</dbReference>
<dbReference type="InterPro" id="IPR013083">
    <property type="entry name" value="Znf_RING/FYVE/PHD"/>
</dbReference>
<dbReference type="SUPFAM" id="SSF57850">
    <property type="entry name" value="RING/U-box"/>
    <property type="match status" value="1"/>
</dbReference>
<protein>
    <recommendedName>
        <fullName evidence="6">RING-type domain-containing protein</fullName>
    </recommendedName>
</protein>
<dbReference type="PANTHER" id="PTHR37393">
    <property type="entry name" value="AT-RICH INTERACTIVE DOMAIN-CONTAINING PROTEIN 1A-LIKE"/>
    <property type="match status" value="1"/>
</dbReference>
<feature type="compositionally biased region" description="Basic and acidic residues" evidence="5">
    <location>
        <begin position="1042"/>
        <end position="1063"/>
    </location>
</feature>
<feature type="region of interest" description="Disordered" evidence="5">
    <location>
        <begin position="1214"/>
        <end position="1288"/>
    </location>
</feature>
<feature type="compositionally biased region" description="Polar residues" evidence="5">
    <location>
        <begin position="513"/>
        <end position="526"/>
    </location>
</feature>
<dbReference type="OrthoDB" id="9049620at2759"/>